<evidence type="ECO:0000256" key="2">
    <source>
        <dbReference type="SAM" id="SignalP"/>
    </source>
</evidence>
<keyword evidence="1" id="KW-0812">Transmembrane</keyword>
<evidence type="ECO:0000313" key="4">
    <source>
        <dbReference type="Proteomes" id="UP000295375"/>
    </source>
</evidence>
<dbReference type="EMBL" id="SNYM01000004">
    <property type="protein sequence ID" value="TDQ49340.1"/>
    <property type="molecule type" value="Genomic_DNA"/>
</dbReference>
<dbReference type="AlphaFoldDB" id="A0A4R6UQ26"/>
<dbReference type="RefSeq" id="WP_133588844.1">
    <property type="nucleotide sequence ID" value="NZ_CP037953.1"/>
</dbReference>
<proteinExistence type="predicted"/>
<organism evidence="3 4">
    <name type="scientific">Permianibacter aggregans</name>
    <dbReference type="NCBI Taxonomy" id="1510150"/>
    <lineage>
        <taxon>Bacteria</taxon>
        <taxon>Pseudomonadati</taxon>
        <taxon>Pseudomonadota</taxon>
        <taxon>Gammaproteobacteria</taxon>
        <taxon>Pseudomonadales</taxon>
        <taxon>Pseudomonadaceae</taxon>
        <taxon>Permianibacter</taxon>
    </lineage>
</organism>
<dbReference type="OrthoDB" id="5762321at2"/>
<feature type="chain" id="PRO_5020325411" description="Secreted protein" evidence="2">
    <location>
        <begin position="25"/>
        <end position="287"/>
    </location>
</feature>
<protein>
    <recommendedName>
        <fullName evidence="5">Secreted protein</fullName>
    </recommendedName>
</protein>
<keyword evidence="2" id="KW-0732">Signal</keyword>
<sequence>MKLLKWQGMAAVFALGLSALPAQAIVVTSETNANALAAALLAGGGAGIDLGSVVVSVSNHTSGSAVSSGTYTNASNTYGIGNGIVLSSGNVLNYGDGPNTAGGTTTAYGVAATAAEELLLDPITGGSLNHNDVTSITLTFNLLPGFDSVFFNIAFGSEEWPEWAGSSFIDAFGLFVNGTNVAFANGNPINIDHPDMVGQAGTELDGMLGGSTGAFGQFVHTFGTFVGDGAMGVTVTFIIADSGDSSLDSTVYISQLGGSAPPPPVPAPAAALLIAGGLLLLGRKRQR</sequence>
<keyword evidence="1" id="KW-0472">Membrane</keyword>
<dbReference type="InterPro" id="IPR049804">
    <property type="entry name" value="Choice_anch_L"/>
</dbReference>
<keyword evidence="4" id="KW-1185">Reference proteome</keyword>
<feature type="transmembrane region" description="Helical" evidence="1">
    <location>
        <begin position="265"/>
        <end position="282"/>
    </location>
</feature>
<keyword evidence="1" id="KW-1133">Transmembrane helix</keyword>
<evidence type="ECO:0000256" key="1">
    <source>
        <dbReference type="SAM" id="Phobius"/>
    </source>
</evidence>
<feature type="signal peptide" evidence="2">
    <location>
        <begin position="1"/>
        <end position="24"/>
    </location>
</feature>
<evidence type="ECO:0008006" key="5">
    <source>
        <dbReference type="Google" id="ProtNLM"/>
    </source>
</evidence>
<comment type="caution">
    <text evidence="3">The sequence shown here is derived from an EMBL/GenBank/DDBJ whole genome shotgun (WGS) entry which is preliminary data.</text>
</comment>
<accession>A0A4R6UQ26</accession>
<evidence type="ECO:0000313" key="3">
    <source>
        <dbReference type="EMBL" id="TDQ49340.1"/>
    </source>
</evidence>
<dbReference type="NCBIfam" id="NF038133">
    <property type="entry name" value="choice_anch_L"/>
    <property type="match status" value="1"/>
</dbReference>
<reference evidence="3 4" key="1">
    <citation type="submission" date="2019-03" db="EMBL/GenBank/DDBJ databases">
        <title>Genomic Encyclopedia of Type Strains, Phase IV (KMG-IV): sequencing the most valuable type-strain genomes for metagenomic binning, comparative biology and taxonomic classification.</title>
        <authorList>
            <person name="Goeker M."/>
        </authorList>
    </citation>
    <scope>NUCLEOTIDE SEQUENCE [LARGE SCALE GENOMIC DNA]</scope>
    <source>
        <strain evidence="3 4">DSM 103792</strain>
    </source>
</reference>
<gene>
    <name evidence="3" type="ORF">EV696_10444</name>
</gene>
<dbReference type="Proteomes" id="UP000295375">
    <property type="component" value="Unassembled WGS sequence"/>
</dbReference>
<name>A0A4R6UQ26_9GAMM</name>